<organism evidence="1 2">
    <name type="scientific">Vitis vinifera</name>
    <name type="common">Grape</name>
    <dbReference type="NCBI Taxonomy" id="29760"/>
    <lineage>
        <taxon>Eukaryota</taxon>
        <taxon>Viridiplantae</taxon>
        <taxon>Streptophyta</taxon>
        <taxon>Embryophyta</taxon>
        <taxon>Tracheophyta</taxon>
        <taxon>Spermatophyta</taxon>
        <taxon>Magnoliopsida</taxon>
        <taxon>eudicotyledons</taxon>
        <taxon>Gunneridae</taxon>
        <taxon>Pentapetalae</taxon>
        <taxon>rosids</taxon>
        <taxon>Vitales</taxon>
        <taxon>Vitaceae</taxon>
        <taxon>Viteae</taxon>
        <taxon>Vitis</taxon>
    </lineage>
</organism>
<reference evidence="1 2" key="1">
    <citation type="journal article" date="2018" name="PLoS Genet.">
        <title>Population sequencing reveals clonal diversity and ancestral inbreeding in the grapevine cultivar Chardonnay.</title>
        <authorList>
            <person name="Roach M.J."/>
            <person name="Johnson D.L."/>
            <person name="Bohlmann J."/>
            <person name="van Vuuren H.J."/>
            <person name="Jones S.J."/>
            <person name="Pretorius I.S."/>
            <person name="Schmidt S.A."/>
            <person name="Borneman A.R."/>
        </authorList>
    </citation>
    <scope>NUCLEOTIDE SEQUENCE [LARGE SCALE GENOMIC DNA]</scope>
    <source>
        <strain evidence="2">cv. Chardonnay</strain>
        <tissue evidence="1">Leaf</tissue>
    </source>
</reference>
<evidence type="ECO:0000313" key="2">
    <source>
        <dbReference type="Proteomes" id="UP000288805"/>
    </source>
</evidence>
<sequence>MVDLSMGEHGCWKPFADGVSCKPDSVRAGSSFSVLWLHSLFLEPPQVWCSFNSHSHSHWPTPHKGLSNVNTNQTDVDFVKFDEVENIMEAHLNRGVPQSILTGP</sequence>
<comment type="caution">
    <text evidence="1">The sequence shown here is derived from an EMBL/GenBank/DDBJ whole genome shotgun (WGS) entry which is preliminary data.</text>
</comment>
<gene>
    <name evidence="1" type="ORF">CK203_048561</name>
</gene>
<evidence type="ECO:0000313" key="1">
    <source>
        <dbReference type="EMBL" id="RVW64632.1"/>
    </source>
</evidence>
<protein>
    <submittedName>
        <fullName evidence="1">Uncharacterized protein</fullName>
    </submittedName>
</protein>
<dbReference type="Proteomes" id="UP000288805">
    <property type="component" value="Unassembled WGS sequence"/>
</dbReference>
<name>A0A438FXD5_VITVI</name>
<dbReference type="EMBL" id="QGNW01000718">
    <property type="protein sequence ID" value="RVW64632.1"/>
    <property type="molecule type" value="Genomic_DNA"/>
</dbReference>
<proteinExistence type="predicted"/>
<accession>A0A438FXD5</accession>
<dbReference type="AlphaFoldDB" id="A0A438FXD5"/>